<dbReference type="PANTHER" id="PTHR44147">
    <property type="entry name" value="DEHYDROGENASE/REDUCTASE SDR FAMILY MEMBER 1"/>
    <property type="match status" value="1"/>
</dbReference>
<evidence type="ECO:0000313" key="2">
    <source>
        <dbReference type="EMBL" id="GAA4102396.1"/>
    </source>
</evidence>
<accession>A0ABP7X1H7</accession>
<protein>
    <submittedName>
        <fullName evidence="2">Uncharacterized protein</fullName>
    </submittedName>
</protein>
<keyword evidence="3" id="KW-1185">Reference proteome</keyword>
<sequence>MTALSLWMGLLKTERSLKVFAEHPELYAEIVAMAESPEFPGRVIDALWGDPERLRRSGKVYYAAELALEYNVQDIQGEQPPSPRGMLGDPTEFNDACIQ</sequence>
<dbReference type="EMBL" id="BAABDM010000007">
    <property type="protein sequence ID" value="GAA4102396.1"/>
    <property type="molecule type" value="Genomic_DNA"/>
</dbReference>
<name>A0ABP7X1H7_9GAMM</name>
<reference evidence="3" key="1">
    <citation type="journal article" date="2019" name="Int. J. Syst. Evol. Microbiol.">
        <title>The Global Catalogue of Microorganisms (GCM) 10K type strain sequencing project: providing services to taxonomists for standard genome sequencing and annotation.</title>
        <authorList>
            <consortium name="The Broad Institute Genomics Platform"/>
            <consortium name="The Broad Institute Genome Sequencing Center for Infectious Disease"/>
            <person name="Wu L."/>
            <person name="Ma J."/>
        </authorList>
    </citation>
    <scope>NUCLEOTIDE SEQUENCE [LARGE SCALE GENOMIC DNA]</scope>
    <source>
        <strain evidence="3">JCM 17304</strain>
    </source>
</reference>
<feature type="region of interest" description="Disordered" evidence="1">
    <location>
        <begin position="77"/>
        <end position="99"/>
    </location>
</feature>
<comment type="caution">
    <text evidence="2">The sequence shown here is derived from an EMBL/GenBank/DDBJ whole genome shotgun (WGS) entry which is preliminary data.</text>
</comment>
<gene>
    <name evidence="2" type="ORF">GCM10022414_30200</name>
</gene>
<proteinExistence type="predicted"/>
<dbReference type="Proteomes" id="UP001500392">
    <property type="component" value="Unassembled WGS sequence"/>
</dbReference>
<organism evidence="2 3">
    <name type="scientific">Zhongshania borealis</name>
    <dbReference type="NCBI Taxonomy" id="889488"/>
    <lineage>
        <taxon>Bacteria</taxon>
        <taxon>Pseudomonadati</taxon>
        <taxon>Pseudomonadota</taxon>
        <taxon>Gammaproteobacteria</taxon>
        <taxon>Cellvibrionales</taxon>
        <taxon>Spongiibacteraceae</taxon>
        <taxon>Zhongshania</taxon>
    </lineage>
</organism>
<dbReference type="PANTHER" id="PTHR44147:SF2">
    <property type="entry name" value="DEHYDROGENASE_REDUCTASE SDR FAMILY MEMBER 1"/>
    <property type="match status" value="1"/>
</dbReference>
<dbReference type="RefSeq" id="WP_344937629.1">
    <property type="nucleotide sequence ID" value="NZ_BAABDM010000007.1"/>
</dbReference>
<evidence type="ECO:0000256" key="1">
    <source>
        <dbReference type="SAM" id="MobiDB-lite"/>
    </source>
</evidence>
<evidence type="ECO:0000313" key="3">
    <source>
        <dbReference type="Proteomes" id="UP001500392"/>
    </source>
</evidence>